<organism evidence="1">
    <name type="scientific">Aspergillus arachidicola</name>
    <dbReference type="NCBI Taxonomy" id="656916"/>
    <lineage>
        <taxon>Eukaryota</taxon>
        <taxon>Fungi</taxon>
        <taxon>Dikarya</taxon>
        <taxon>Ascomycota</taxon>
        <taxon>Pezizomycotina</taxon>
        <taxon>Eurotiomycetes</taxon>
        <taxon>Eurotiomycetidae</taxon>
        <taxon>Eurotiales</taxon>
        <taxon>Aspergillaceae</taxon>
        <taxon>Aspergillus</taxon>
        <taxon>Aspergillus subgen. Circumdati</taxon>
    </lineage>
</organism>
<dbReference type="OrthoDB" id="4424523at2759"/>
<proteinExistence type="predicted"/>
<protein>
    <submittedName>
        <fullName evidence="1">Uncharacterized protein</fullName>
    </submittedName>
</protein>
<reference evidence="1" key="1">
    <citation type="submission" date="2019-04" db="EMBL/GenBank/DDBJ databases">
        <title>Friends and foes A comparative genomics study of 23 Aspergillus species from section Flavi.</title>
        <authorList>
            <consortium name="DOE Joint Genome Institute"/>
            <person name="Kjaerbolling I."/>
            <person name="Vesth T."/>
            <person name="Frisvad J.C."/>
            <person name="Nybo J.L."/>
            <person name="Theobald S."/>
            <person name="Kildgaard S."/>
            <person name="Isbrandt T."/>
            <person name="Kuo A."/>
            <person name="Sato A."/>
            <person name="Lyhne E.K."/>
            <person name="Kogle M.E."/>
            <person name="Wiebenga A."/>
            <person name="Kun R.S."/>
            <person name="Lubbers R.J."/>
            <person name="Makela M.R."/>
            <person name="Barry K."/>
            <person name="Chovatia M."/>
            <person name="Clum A."/>
            <person name="Daum C."/>
            <person name="Haridas S."/>
            <person name="He G."/>
            <person name="LaButti K."/>
            <person name="Lipzen A."/>
            <person name="Mondo S."/>
            <person name="Riley R."/>
            <person name="Salamov A."/>
            <person name="Simmons B.A."/>
            <person name="Magnuson J.K."/>
            <person name="Henrissat B."/>
            <person name="Mortensen U.H."/>
            <person name="Larsen T.O."/>
            <person name="Devries R.P."/>
            <person name="Grigoriev I.V."/>
            <person name="Machida M."/>
            <person name="Baker S.E."/>
            <person name="Andersen M.R."/>
        </authorList>
    </citation>
    <scope>NUCLEOTIDE SEQUENCE</scope>
    <source>
        <strain evidence="1">CBS 117612</strain>
    </source>
</reference>
<dbReference type="EMBL" id="ML737138">
    <property type="protein sequence ID" value="KAE8341839.1"/>
    <property type="molecule type" value="Genomic_DNA"/>
</dbReference>
<dbReference type="AlphaFoldDB" id="A0A5N6YBM4"/>
<gene>
    <name evidence="1" type="ORF">BDV24DRAFT_163062</name>
</gene>
<evidence type="ECO:0000313" key="1">
    <source>
        <dbReference type="EMBL" id="KAE8341839.1"/>
    </source>
</evidence>
<name>A0A5N6YBM4_9EURO</name>
<dbReference type="Proteomes" id="UP000325558">
    <property type="component" value="Unassembled WGS sequence"/>
</dbReference>
<sequence length="387" mass="45080">MFNPYERPPPKIPSQEIVERWEQGATDPASLTFDERQHLLNRYPYGKCDDFCKAHTGLTIEELVQNAARTDDLSRLETNIIVWGPAYEMDDRDPNMIYARDVIRWPENIRRTYTAVKKAIMTDIEKKARANADKSYDRRRQLDEVARDRISLHDLNNIRISNKVPWVIRVDNQLQEHWGFVCIRTSFHDDSAWHHFQYQFKEAIDLGLTFVRNPKDKFWTPDSLKQRWKIQWIEDPGNDNAALEDICGYFRNLRDEGKIEPGLRQDAFLYVDTAAIQSSLDHCPLPERGYVLAADASHDATKLVTYLHAFKGSVRVALTGVFTTFYARLIPRSSPKDDPAAEHNLRQSWEVIDKRAKFDESQIAYPPISALNRGWYHPAMDNTIQNE</sequence>
<accession>A0A5N6YBM4</accession>